<accession>A0A0B6XXL5</accession>
<evidence type="ECO:0000313" key="1">
    <source>
        <dbReference type="EMBL" id="CEK48802.1"/>
    </source>
</evidence>
<dbReference type="EMBL" id="HACG01001937">
    <property type="protein sequence ID" value="CEK48802.1"/>
    <property type="molecule type" value="Transcribed_RNA"/>
</dbReference>
<evidence type="ECO:0008006" key="2">
    <source>
        <dbReference type="Google" id="ProtNLM"/>
    </source>
</evidence>
<name>A0A0B6XXL5_9EUPU</name>
<organism evidence="1">
    <name type="scientific">Arion vulgaris</name>
    <dbReference type="NCBI Taxonomy" id="1028688"/>
    <lineage>
        <taxon>Eukaryota</taxon>
        <taxon>Metazoa</taxon>
        <taxon>Spiralia</taxon>
        <taxon>Lophotrochozoa</taxon>
        <taxon>Mollusca</taxon>
        <taxon>Gastropoda</taxon>
        <taxon>Heterobranchia</taxon>
        <taxon>Euthyneura</taxon>
        <taxon>Panpulmonata</taxon>
        <taxon>Eupulmonata</taxon>
        <taxon>Stylommatophora</taxon>
        <taxon>Helicina</taxon>
        <taxon>Arionoidea</taxon>
        <taxon>Arionidae</taxon>
        <taxon>Arion</taxon>
    </lineage>
</organism>
<protein>
    <recommendedName>
        <fullName evidence="2">Apple domain-containing protein</fullName>
    </recommendedName>
</protein>
<gene>
    <name evidence="1" type="primary">ORF5238</name>
</gene>
<reference evidence="1" key="1">
    <citation type="submission" date="2014-12" db="EMBL/GenBank/DDBJ databases">
        <title>Insight into the proteome of Arion vulgaris.</title>
        <authorList>
            <person name="Aradska J."/>
            <person name="Bulat T."/>
            <person name="Smidak R."/>
            <person name="Sarate P."/>
            <person name="Gangsoo J."/>
            <person name="Sialana F."/>
            <person name="Bilban M."/>
            <person name="Lubec G."/>
        </authorList>
    </citation>
    <scope>NUCLEOTIDE SEQUENCE</scope>
    <source>
        <tissue evidence="1">Skin</tissue>
    </source>
</reference>
<proteinExistence type="predicted"/>
<dbReference type="AlphaFoldDB" id="A0A0B6XXL5"/>
<sequence length="73" mass="8127">MATSTTQLGHTASSGYWGNSKVICDVKVWLLADQIGVECEVKCHIFDFDESYCSIMTTTIVSQKPKFNQCLDC</sequence>